<dbReference type="HOGENOM" id="CLU_2841585_0_0_5"/>
<dbReference type="EMBL" id="CP003539">
    <property type="protein sequence ID" value="AFX98265.1"/>
    <property type="molecule type" value="Genomic_DNA"/>
</dbReference>
<sequence length="65" mass="7615">MLKTSKVILDSIVHSVAKQLNNLSLIQYHYLKSQSTRYFRLIYIKIFNVLNSKINHPSTDYTSLN</sequence>
<reference evidence="1 2" key="1">
    <citation type="journal article" date="2012" name="Proc. Natl. Acad. Sci. U.S.A.">
        <title>Genome streamlining and chemical defense in a coral reef symbiosis.</title>
        <authorList>
            <person name="Kwan J.C."/>
            <person name="Donia M.S."/>
            <person name="Han A.W."/>
            <person name="Hirose E."/>
            <person name="Haygood M.G."/>
            <person name="Schmidt E.W."/>
        </authorList>
    </citation>
    <scope>NUCLEOTIDE SEQUENCE [LARGE SCALE GENOMIC DNA]</scope>
    <source>
        <strain evidence="1 2">L2</strain>
    </source>
</reference>
<name>K7YFA6_9PROT</name>
<dbReference type="Proteomes" id="UP000010077">
    <property type="component" value="Chromosome"/>
</dbReference>
<evidence type="ECO:0000313" key="2">
    <source>
        <dbReference type="Proteomes" id="UP000010077"/>
    </source>
</evidence>
<dbReference type="KEGG" id="thal:A1OE_51"/>
<accession>K7YFA6</accession>
<protein>
    <submittedName>
        <fullName evidence="1">Uncharacterized protein</fullName>
    </submittedName>
</protein>
<keyword evidence="2" id="KW-1185">Reference proteome</keyword>
<gene>
    <name evidence="1" type="ORF">A1OE_51</name>
</gene>
<dbReference type="AlphaFoldDB" id="K7YFA6"/>
<organism evidence="1 2">
    <name type="scientific">Candidatus Endolissoclinum faulkneri L2</name>
    <dbReference type="NCBI Taxonomy" id="1193729"/>
    <lineage>
        <taxon>Bacteria</taxon>
        <taxon>Pseudomonadati</taxon>
        <taxon>Pseudomonadota</taxon>
        <taxon>Alphaproteobacteria</taxon>
        <taxon>Rhodospirillales</taxon>
        <taxon>Rhodospirillaceae</taxon>
        <taxon>Candidatus Endolissoclinum</taxon>
    </lineage>
</organism>
<proteinExistence type="predicted"/>
<evidence type="ECO:0000313" key="1">
    <source>
        <dbReference type="EMBL" id="AFX98265.1"/>
    </source>
</evidence>